<reference evidence="2 3" key="1">
    <citation type="submission" date="2018-11" db="EMBL/GenBank/DDBJ databases">
        <title>Sequencing the genomes of 1000 actinobacteria strains.</title>
        <authorList>
            <person name="Klenk H.-P."/>
        </authorList>
    </citation>
    <scope>NUCLEOTIDE SEQUENCE [LARGE SCALE GENOMIC DNA]</scope>
    <source>
        <strain evidence="2 3">DSM 44781</strain>
    </source>
</reference>
<evidence type="ECO:0000256" key="1">
    <source>
        <dbReference type="SAM" id="MobiDB-lite"/>
    </source>
</evidence>
<feature type="region of interest" description="Disordered" evidence="1">
    <location>
        <begin position="126"/>
        <end position="191"/>
    </location>
</feature>
<gene>
    <name evidence="2" type="ORF">EDD38_7730</name>
</gene>
<comment type="caution">
    <text evidence="2">The sequence shown here is derived from an EMBL/GenBank/DDBJ whole genome shotgun (WGS) entry which is preliminary data.</text>
</comment>
<organism evidence="2 3">
    <name type="scientific">Kitasatospora cineracea</name>
    <dbReference type="NCBI Taxonomy" id="88074"/>
    <lineage>
        <taxon>Bacteria</taxon>
        <taxon>Bacillati</taxon>
        <taxon>Actinomycetota</taxon>
        <taxon>Actinomycetes</taxon>
        <taxon>Kitasatosporales</taxon>
        <taxon>Streptomycetaceae</taxon>
        <taxon>Kitasatospora</taxon>
    </lineage>
</organism>
<keyword evidence="3" id="KW-1185">Reference proteome</keyword>
<proteinExistence type="predicted"/>
<sequence length="430" mass="47566">MPAMRCEVCGHAMAKWDEPPTRWRRETWECPWCRATATTHGPELRVSRSPYAPWETRWERAVSDLLPEPGRHAYAHPRRTLCGIERPDLSGSPFGMWGGSDGDCPACTAEALAVDARWPEQLREGFGDFLVPGPEPDPRDAPGRVPPPDELGHPATELPPARWSPHTRVLAAPPPGPAAPDPGHRTIGAGPTALRLPAHWLGATVDPYRRDAHRWPMFPEQPLDALPPLDEASFTGDYAWFGETGESLEHRTPVTDRIAAALAADGLALPADFTALITRSGLHRCLDRASGYRTDPHGPLPSPLHPDDRLVLLLRELQDCHLWYLYLHRDGSSAVVHSNRDLTADRGERYGPDGESVPPPPVELFWCAPSTEVFAYRFLARATLLHAIEDRGRATDLDPEHLAYLTSLTSLAQRARPRQPQGRAPARPCS</sequence>
<dbReference type="AlphaFoldDB" id="A0A3N4RQT0"/>
<name>A0A3N4RQT0_9ACTN</name>
<protein>
    <submittedName>
        <fullName evidence="2">Uncharacterized protein</fullName>
    </submittedName>
</protein>
<accession>A0A3N4RQT0</accession>
<evidence type="ECO:0000313" key="3">
    <source>
        <dbReference type="Proteomes" id="UP000266906"/>
    </source>
</evidence>
<evidence type="ECO:0000313" key="2">
    <source>
        <dbReference type="EMBL" id="RPE26414.1"/>
    </source>
</evidence>
<dbReference type="EMBL" id="RKQG01000007">
    <property type="protein sequence ID" value="RPE26414.1"/>
    <property type="molecule type" value="Genomic_DNA"/>
</dbReference>
<dbReference type="Proteomes" id="UP000266906">
    <property type="component" value="Unassembled WGS sequence"/>
</dbReference>